<evidence type="ECO:0000313" key="4">
    <source>
        <dbReference type="EMBL" id="SPJ30544.1"/>
    </source>
</evidence>
<dbReference type="PANTHER" id="PTHR45953:SF1">
    <property type="entry name" value="IDURONATE 2-SULFATASE"/>
    <property type="match status" value="1"/>
</dbReference>
<dbReference type="AlphaFoldDB" id="A0A2R8CDP2"/>
<keyword evidence="2 4" id="KW-0378">Hydrolase</keyword>
<keyword evidence="1" id="KW-0479">Metal-binding</keyword>
<evidence type="ECO:0000313" key="5">
    <source>
        <dbReference type="Proteomes" id="UP000244898"/>
    </source>
</evidence>
<dbReference type="PANTHER" id="PTHR45953">
    <property type="entry name" value="IDURONATE 2-SULFATASE"/>
    <property type="match status" value="1"/>
</dbReference>
<dbReference type="FunFam" id="3.40.720.10:FF:000062">
    <property type="entry name" value="Probable sulfatase"/>
    <property type="match status" value="1"/>
</dbReference>
<proteinExistence type="predicted"/>
<dbReference type="InterPro" id="IPR017850">
    <property type="entry name" value="Alkaline_phosphatase_core_sf"/>
</dbReference>
<dbReference type="Pfam" id="PF00884">
    <property type="entry name" value="Sulfatase"/>
    <property type="match status" value="1"/>
</dbReference>
<organism evidence="4 5">
    <name type="scientific">Falsiruegeria mediterranea M17</name>
    <dbReference type="NCBI Taxonomy" id="1200281"/>
    <lineage>
        <taxon>Bacteria</taxon>
        <taxon>Pseudomonadati</taxon>
        <taxon>Pseudomonadota</taxon>
        <taxon>Alphaproteobacteria</taxon>
        <taxon>Rhodobacterales</taxon>
        <taxon>Roseobacteraceae</taxon>
        <taxon>Falsiruegeria</taxon>
    </lineage>
</organism>
<evidence type="ECO:0000256" key="1">
    <source>
        <dbReference type="ARBA" id="ARBA00022723"/>
    </source>
</evidence>
<dbReference type="Proteomes" id="UP000244898">
    <property type="component" value="Unassembled WGS sequence"/>
</dbReference>
<dbReference type="OrthoDB" id="9795675at2"/>
<dbReference type="EMBL" id="ONZG01000012">
    <property type="protein sequence ID" value="SPJ30544.1"/>
    <property type="molecule type" value="Genomic_DNA"/>
</dbReference>
<feature type="domain" description="Sulfatase N-terminal" evidence="3">
    <location>
        <begin position="6"/>
        <end position="394"/>
    </location>
</feature>
<name>A0A2R8CDP2_9RHOB</name>
<reference evidence="5" key="1">
    <citation type="submission" date="2018-03" db="EMBL/GenBank/DDBJ databases">
        <authorList>
            <person name="Rodrigo-Torres L."/>
            <person name="Arahal R. D."/>
            <person name="Lucena T."/>
        </authorList>
    </citation>
    <scope>NUCLEOTIDE SEQUENCE [LARGE SCALE GENOMIC DNA]</scope>
    <source>
        <strain evidence="5">CECT 7615</strain>
    </source>
</reference>
<sequence length="551" mass="62012">MSRKAKNILFIMFDQLRYDYLGCAGHPTLETPHLDALAAKGVRFSHCYVQSPICGASRMSFYTGRYVHSHGAAWNNFPLKVGEVTLGDHLRARGMDSWLIGKTHMSVDHEGMDRLGISRDGIIGARVAECGFDVFLRDDGLWGEGPKGFYDKKRSPYNEYLKGQGYEAENPWQHNANAGVDEDGNVASGWFMRHADKAANICEEDSETPWLTSQAMEFIKTQDAKGAGPWMCHLSYIKPHWPYIVPAPYHDMYGANQVLPVVRSEAELQDTHPVYEQFMQNEIGQTFSKPGVREKVIPAYMGLIKQADDQMGRLFQWLEETGHINDTMIVVTSDHGDYLGDHWLGEKDLFHDPSVRVPLIVYDPSEQAEATRGTVCDALVESIDLAATFVDLAGGDVPDHVLEGRSLLPYLYGQTPDKWREFAVSEYDYSATPEAAALDLDPKKARLFMLANKDWKFVFADGGFRPLLFDLKNDPDELNDLGADPDYAEIVGMFMDRLSEWARRPSQRTTVSSEYLEGKRTGSSSSVGIFIGVYDERELPPEVVEKTITYK</sequence>
<dbReference type="GO" id="GO:0004065">
    <property type="term" value="F:arylsulfatase activity"/>
    <property type="evidence" value="ECO:0007669"/>
    <property type="project" value="UniProtKB-EC"/>
</dbReference>
<dbReference type="Gene3D" id="3.40.720.10">
    <property type="entry name" value="Alkaline Phosphatase, subunit A"/>
    <property type="match status" value="1"/>
</dbReference>
<accession>A0A2R8CDP2</accession>
<dbReference type="SUPFAM" id="SSF53649">
    <property type="entry name" value="Alkaline phosphatase-like"/>
    <property type="match status" value="1"/>
</dbReference>
<dbReference type="GO" id="GO:0005737">
    <property type="term" value="C:cytoplasm"/>
    <property type="evidence" value="ECO:0007669"/>
    <property type="project" value="TreeGrafter"/>
</dbReference>
<protein>
    <submittedName>
        <fullName evidence="4">Arylsulfatase</fullName>
        <ecNumber evidence="4">3.1.6.1</ecNumber>
    </submittedName>
</protein>
<keyword evidence="5" id="KW-1185">Reference proteome</keyword>
<evidence type="ECO:0000259" key="3">
    <source>
        <dbReference type="Pfam" id="PF00884"/>
    </source>
</evidence>
<dbReference type="EC" id="3.1.6.1" evidence="4"/>
<evidence type="ECO:0000256" key="2">
    <source>
        <dbReference type="ARBA" id="ARBA00022801"/>
    </source>
</evidence>
<dbReference type="RefSeq" id="WP_108791119.1">
    <property type="nucleotide sequence ID" value="NZ_ONZG01000012.1"/>
</dbReference>
<dbReference type="GO" id="GO:0046872">
    <property type="term" value="F:metal ion binding"/>
    <property type="evidence" value="ECO:0007669"/>
    <property type="project" value="UniProtKB-KW"/>
</dbReference>
<gene>
    <name evidence="4" type="ORF">TRM7615_04078</name>
</gene>
<dbReference type="InterPro" id="IPR000917">
    <property type="entry name" value="Sulfatase_N"/>
</dbReference>